<dbReference type="PANTHER" id="PTHR21180">
    <property type="entry name" value="ENDONUCLEASE/EXONUCLEASE/PHOSPHATASE FAMILY DOMAIN-CONTAINING PROTEIN 1"/>
    <property type="match status" value="1"/>
</dbReference>
<organism evidence="3 4">
    <name type="scientific">Kocuria oceani</name>
    <dbReference type="NCBI Taxonomy" id="988827"/>
    <lineage>
        <taxon>Bacteria</taxon>
        <taxon>Bacillati</taxon>
        <taxon>Actinomycetota</taxon>
        <taxon>Actinomycetes</taxon>
        <taxon>Micrococcales</taxon>
        <taxon>Micrococcaceae</taxon>
        <taxon>Kocuria</taxon>
    </lineage>
</organism>
<feature type="region of interest" description="Disordered" evidence="1">
    <location>
        <begin position="246"/>
        <end position="277"/>
    </location>
</feature>
<keyword evidence="4" id="KW-1185">Reference proteome</keyword>
<evidence type="ECO:0000313" key="4">
    <source>
        <dbReference type="Proteomes" id="UP001595797"/>
    </source>
</evidence>
<evidence type="ECO:0000313" key="3">
    <source>
        <dbReference type="EMBL" id="MFC4904227.1"/>
    </source>
</evidence>
<feature type="domain" description="Helix-hairpin-helix DNA-binding motif class 1" evidence="2">
    <location>
        <begin position="321"/>
        <end position="340"/>
    </location>
</feature>
<feature type="compositionally biased region" description="Gly residues" evidence="1">
    <location>
        <begin position="69"/>
        <end position="80"/>
    </location>
</feature>
<feature type="domain" description="Helix-hairpin-helix DNA-binding motif class 1" evidence="2">
    <location>
        <begin position="291"/>
        <end position="310"/>
    </location>
</feature>
<accession>A0ABV9TJY5</accession>
<evidence type="ECO:0000256" key="1">
    <source>
        <dbReference type="SAM" id="MobiDB-lite"/>
    </source>
</evidence>
<dbReference type="Gene3D" id="1.10.150.280">
    <property type="entry name" value="AF1531-like domain"/>
    <property type="match status" value="1"/>
</dbReference>
<sequence length="343" mass="32597">MTGTVSRGRDRAPSAPPDPTSSGHPGLPSLPAERLAALLAETGAGARPAPGPGPDDGAATRADPDAGAGTDGGRGTGAGGDMSEPRRRGADATARPDPAHRWETAARTRVPRSLLVLAAAAVAGLGWAVLGPGAPGEDAGAGGELALAEIGVSGDPTPSTGSPAPVAGGAPGGRAGPAASTAPGSDGSLRVHVAGEVARPGVVELAPGARVVDAVEAAGGLTDAAADSVNLAAPLTDGQQVLVPDEGAVPPADTPVQPPAPVAGATGAAAAGGSGASAPGGTLDLNTATAAELEALPRVGPVLAGRIVEFRDQHGGFAATTDLDAVPGIGPTLLEALLPLVTV</sequence>
<feature type="compositionally biased region" description="Low complexity" evidence="1">
    <location>
        <begin position="176"/>
        <end position="187"/>
    </location>
</feature>
<dbReference type="InterPro" id="IPR010994">
    <property type="entry name" value="RuvA_2-like"/>
</dbReference>
<reference evidence="4" key="1">
    <citation type="journal article" date="2019" name="Int. J. Syst. Evol. Microbiol.">
        <title>The Global Catalogue of Microorganisms (GCM) 10K type strain sequencing project: providing services to taxonomists for standard genome sequencing and annotation.</title>
        <authorList>
            <consortium name="The Broad Institute Genomics Platform"/>
            <consortium name="The Broad Institute Genome Sequencing Center for Infectious Disease"/>
            <person name="Wu L."/>
            <person name="Ma J."/>
        </authorList>
    </citation>
    <scope>NUCLEOTIDE SEQUENCE [LARGE SCALE GENOMIC DNA]</scope>
    <source>
        <strain evidence="4">CGMCC 4.6946</strain>
    </source>
</reference>
<dbReference type="SUPFAM" id="SSF47781">
    <property type="entry name" value="RuvA domain 2-like"/>
    <property type="match status" value="1"/>
</dbReference>
<dbReference type="InterPro" id="IPR019554">
    <property type="entry name" value="Soluble_ligand-bd"/>
</dbReference>
<dbReference type="Proteomes" id="UP001595797">
    <property type="component" value="Unassembled WGS sequence"/>
</dbReference>
<feature type="compositionally biased region" description="Low complexity" evidence="1">
    <location>
        <begin position="158"/>
        <end position="168"/>
    </location>
</feature>
<dbReference type="Pfam" id="PF12836">
    <property type="entry name" value="HHH_3"/>
    <property type="match status" value="1"/>
</dbReference>
<feature type="region of interest" description="Disordered" evidence="1">
    <location>
        <begin position="150"/>
        <end position="187"/>
    </location>
</feature>
<dbReference type="SMART" id="SM00278">
    <property type="entry name" value="HhH1"/>
    <property type="match status" value="2"/>
</dbReference>
<dbReference type="InterPro" id="IPR003583">
    <property type="entry name" value="Hlx-hairpin-Hlx_DNA-bd_motif"/>
</dbReference>
<feature type="region of interest" description="Disordered" evidence="1">
    <location>
        <begin position="1"/>
        <end position="105"/>
    </location>
</feature>
<dbReference type="InterPro" id="IPR051675">
    <property type="entry name" value="Endo/Exo/Phosphatase_dom_1"/>
</dbReference>
<gene>
    <name evidence="3" type="ORF">ACFPCS_11685</name>
</gene>
<name>A0ABV9TJY5_9MICC</name>
<dbReference type="Pfam" id="PF10531">
    <property type="entry name" value="SLBB"/>
    <property type="match status" value="1"/>
</dbReference>
<dbReference type="Gene3D" id="3.10.560.10">
    <property type="entry name" value="Outer membrane lipoprotein wza domain like"/>
    <property type="match status" value="1"/>
</dbReference>
<protein>
    <submittedName>
        <fullName evidence="3">Helix-hairpin-helix domain-containing protein</fullName>
    </submittedName>
</protein>
<dbReference type="RefSeq" id="WP_277551239.1">
    <property type="nucleotide sequence ID" value="NZ_JARAMH010000007.1"/>
</dbReference>
<feature type="compositionally biased region" description="Pro residues" evidence="1">
    <location>
        <begin position="252"/>
        <end position="261"/>
    </location>
</feature>
<comment type="caution">
    <text evidence="3">The sequence shown here is derived from an EMBL/GenBank/DDBJ whole genome shotgun (WGS) entry which is preliminary data.</text>
</comment>
<evidence type="ECO:0000259" key="2">
    <source>
        <dbReference type="SMART" id="SM00278"/>
    </source>
</evidence>
<proteinExistence type="predicted"/>
<dbReference type="PANTHER" id="PTHR21180:SF32">
    <property type="entry name" value="ENDONUCLEASE_EXONUCLEASE_PHOSPHATASE FAMILY DOMAIN-CONTAINING PROTEIN 1"/>
    <property type="match status" value="1"/>
</dbReference>
<dbReference type="EMBL" id="JBHSIW010000015">
    <property type="protein sequence ID" value="MFC4904227.1"/>
    <property type="molecule type" value="Genomic_DNA"/>
</dbReference>
<feature type="compositionally biased region" description="Low complexity" evidence="1">
    <location>
        <begin position="55"/>
        <end position="68"/>
    </location>
</feature>
<feature type="compositionally biased region" description="Low complexity" evidence="1">
    <location>
        <begin position="27"/>
        <end position="48"/>
    </location>
</feature>